<feature type="domain" description="Bacterial sugar transferase" evidence="3">
    <location>
        <begin position="385"/>
        <end position="570"/>
    </location>
</feature>
<dbReference type="Pfam" id="PF02397">
    <property type="entry name" value="Bac_transf"/>
    <property type="match status" value="1"/>
</dbReference>
<evidence type="ECO:0000256" key="1">
    <source>
        <dbReference type="ARBA" id="ARBA00006464"/>
    </source>
</evidence>
<evidence type="ECO:0000259" key="3">
    <source>
        <dbReference type="Pfam" id="PF02397"/>
    </source>
</evidence>
<evidence type="ECO:0000259" key="2">
    <source>
        <dbReference type="Pfam" id="PF00483"/>
    </source>
</evidence>
<dbReference type="InterPro" id="IPR056729">
    <property type="entry name" value="GMPPB_C"/>
</dbReference>
<dbReference type="InterPro" id="IPR005835">
    <property type="entry name" value="NTP_transferase_dom"/>
</dbReference>
<dbReference type="EMBL" id="AP021879">
    <property type="protein sequence ID" value="BBO87704.1"/>
    <property type="molecule type" value="Genomic_DNA"/>
</dbReference>
<dbReference type="PANTHER" id="PTHR30576">
    <property type="entry name" value="COLANIC BIOSYNTHESIS UDP-GLUCOSE LIPID CARRIER TRANSFERASE"/>
    <property type="match status" value="1"/>
</dbReference>
<dbReference type="AlphaFoldDB" id="A0A5K8A5P2"/>
<dbReference type="GO" id="GO:0016780">
    <property type="term" value="F:phosphotransferase activity, for other substituted phosphate groups"/>
    <property type="evidence" value="ECO:0007669"/>
    <property type="project" value="TreeGrafter"/>
</dbReference>
<dbReference type="PANTHER" id="PTHR30576:SF10">
    <property type="entry name" value="SLL5057 PROTEIN"/>
    <property type="match status" value="1"/>
</dbReference>
<reference evidence="5 6" key="1">
    <citation type="submission" date="2019-11" db="EMBL/GenBank/DDBJ databases">
        <title>Comparative genomics of hydrocarbon-degrading Desulfosarcina strains.</title>
        <authorList>
            <person name="Watanabe M."/>
            <person name="Kojima H."/>
            <person name="Fukui M."/>
        </authorList>
    </citation>
    <scope>NUCLEOTIDE SEQUENCE [LARGE SCALE GENOMIC DNA]</scope>
    <source>
        <strain evidence="6">oXyS1</strain>
    </source>
</reference>
<accession>A0A5K8A5P2</accession>
<evidence type="ECO:0000313" key="5">
    <source>
        <dbReference type="EMBL" id="BBO87704.1"/>
    </source>
</evidence>
<dbReference type="InterPro" id="IPR029044">
    <property type="entry name" value="Nucleotide-diphossugar_trans"/>
</dbReference>
<evidence type="ECO:0008006" key="7">
    <source>
        <dbReference type="Google" id="ProtNLM"/>
    </source>
</evidence>
<protein>
    <recommendedName>
        <fullName evidence="7">Bacterial sugar transferase domain-containing protein</fullName>
    </recommendedName>
</protein>
<evidence type="ECO:0000313" key="6">
    <source>
        <dbReference type="Proteomes" id="UP000422108"/>
    </source>
</evidence>
<dbReference type="SUPFAM" id="SSF53448">
    <property type="entry name" value="Nucleotide-diphospho-sugar transferases"/>
    <property type="match status" value="1"/>
</dbReference>
<evidence type="ECO:0000259" key="4">
    <source>
        <dbReference type="Pfam" id="PF25087"/>
    </source>
</evidence>
<proteinExistence type="inferred from homology"/>
<name>A0A5K8A5P2_9BACT</name>
<feature type="domain" description="Mannose-1-phosphate guanyltransferase C-terminal" evidence="4">
    <location>
        <begin position="269"/>
        <end position="351"/>
    </location>
</feature>
<dbReference type="RefSeq" id="WP_155309125.1">
    <property type="nucleotide sequence ID" value="NZ_AP021879.1"/>
</dbReference>
<dbReference type="Pfam" id="PF25087">
    <property type="entry name" value="GMPPB_C"/>
    <property type="match status" value="1"/>
</dbReference>
<keyword evidence="6" id="KW-1185">Reference proteome</keyword>
<dbReference type="InterPro" id="IPR003362">
    <property type="entry name" value="Bact_transf"/>
</dbReference>
<feature type="domain" description="Nucleotidyl transferase" evidence="2">
    <location>
        <begin position="26"/>
        <end position="239"/>
    </location>
</feature>
<sequence>MPSIASTAVLLANGPTVIDAVPIAATPKFMLPIADRPLLEYQVSVLAAAGVKKIIICVSCECQVAFDHLMENMPDYRVQMRCITQTAPRGTGGCLKDVASYISGDDFWVFGADLFLDTDLKPMIDFHRKRNAVATVAAVCEGIPPWGYERVQCDDHGNVKTIHRYHPSQNRRSRFRPLGLYLFKRKILDRIPDQGFFDLKEQLFQLLYDTGTAAMAYEVMRYWRTISSLDNYMAANRDVLLRRTEFPFLQQHDTAFDPDAADPNGKMIAPLFLGKDIRVGTDAVLIGPSAVGHGCDIGSHVVVNGCLVFPGARIGAHAQLTNCIIGENAVIENGAILRDSVLLDKIDTADDATGRLSPVLDNIPGETGINKKGRIIHRCGYLLWKRGFDIAFSLLALTLLSPLMLLIAIAIKLDSPGTVFFHQRRCGWYGVDFDMYKFRTMVQNAEAVKRKIHHLNQVDGPMFKIVGDPRVTRVGRFLRATNLDEVPQFFNILIGEMALVGPRPLSWDEMRYNPRWRDQRITVPPGLIGLWQLKSHQNLAFADWIHNDFRYVRECSVLLDFKILLLSVVQAAKGVFRLLGSILTRQPRPKETDK</sequence>
<dbReference type="Proteomes" id="UP000422108">
    <property type="component" value="Chromosome"/>
</dbReference>
<organism evidence="5 6">
    <name type="scientific">Desulfosarcina ovata subsp. ovata</name>
    <dbReference type="NCBI Taxonomy" id="2752305"/>
    <lineage>
        <taxon>Bacteria</taxon>
        <taxon>Pseudomonadati</taxon>
        <taxon>Thermodesulfobacteriota</taxon>
        <taxon>Desulfobacteria</taxon>
        <taxon>Desulfobacterales</taxon>
        <taxon>Desulfosarcinaceae</taxon>
        <taxon>Desulfosarcina</taxon>
    </lineage>
</organism>
<dbReference type="Pfam" id="PF00483">
    <property type="entry name" value="NTP_transferase"/>
    <property type="match status" value="1"/>
</dbReference>
<dbReference type="Gene3D" id="3.90.550.10">
    <property type="entry name" value="Spore Coat Polysaccharide Biosynthesis Protein SpsA, Chain A"/>
    <property type="match status" value="1"/>
</dbReference>
<comment type="similarity">
    <text evidence="1">Belongs to the bacterial sugar transferase family.</text>
</comment>
<dbReference type="Gene3D" id="2.160.10.10">
    <property type="entry name" value="Hexapeptide repeat proteins"/>
    <property type="match status" value="1"/>
</dbReference>
<gene>
    <name evidence="5" type="ORF">DSCOOX_08840</name>
</gene>